<reference evidence="2" key="1">
    <citation type="submission" date="2018-06" db="EMBL/GenBank/DDBJ databases">
        <title>Complete genome of Pseudomonas insecticola strain QZS01.</title>
        <authorList>
            <person name="Wang J."/>
            <person name="Su Q."/>
        </authorList>
    </citation>
    <scope>NUCLEOTIDE SEQUENCE [LARGE SCALE GENOMIC DNA]</scope>
    <source>
        <strain evidence="2">QZS01</strain>
    </source>
</reference>
<dbReference type="Proteomes" id="UP000273143">
    <property type="component" value="Chromosome"/>
</dbReference>
<dbReference type="EMBL" id="CP029822">
    <property type="protein sequence ID" value="AZS49751.1"/>
    <property type="molecule type" value="Genomic_DNA"/>
</dbReference>
<keyword evidence="2" id="KW-1185">Reference proteome</keyword>
<name>A0A3Q9JJN2_9GAMM</name>
<evidence type="ECO:0000313" key="2">
    <source>
        <dbReference type="Proteomes" id="UP000273143"/>
    </source>
</evidence>
<sequence>MSLNHNKGSGYLNKLDRDLVQSSLAQIIRPLIPRNCSRYQYRFCELLPQPNVLGFCSDPQSFTGKVVFVNEVFILVKRSQTRNQFVIVDMAYVDAVPNVGDQVEITPYARHDFNGKRIDEPEKEIQSLADGTQYEVTKMMLGGKTISLPLSTPKEQIQSPELLALIEQLENLTAPDGFRLISHLLVDAGATDFTVSDADAIHSNTPSSIGFTVSNLKFQGKVAIVYDRGSDTYSLWLYPATDNQPTEIDNIYFDELGLRLSEVIDDFAWQVIKIKVL</sequence>
<evidence type="ECO:0000313" key="1">
    <source>
        <dbReference type="EMBL" id="AZS49751.1"/>
    </source>
</evidence>
<accession>A0A3Q9JJN2</accession>
<proteinExistence type="predicted"/>
<organism evidence="1 2">
    <name type="scientific">Entomomonas moraniae</name>
    <dbReference type="NCBI Taxonomy" id="2213226"/>
    <lineage>
        <taxon>Bacteria</taxon>
        <taxon>Pseudomonadati</taxon>
        <taxon>Pseudomonadota</taxon>
        <taxon>Gammaproteobacteria</taxon>
        <taxon>Pseudomonadales</taxon>
        <taxon>Pseudomonadaceae</taxon>
        <taxon>Entomomonas</taxon>
    </lineage>
</organism>
<gene>
    <name evidence="1" type="ORF">DM558_02670</name>
</gene>
<dbReference type="KEGG" id="emo:DM558_02670"/>
<dbReference type="RefSeq" id="WP_127161931.1">
    <property type="nucleotide sequence ID" value="NZ_CP029822.1"/>
</dbReference>
<dbReference type="AlphaFoldDB" id="A0A3Q9JJN2"/>
<protein>
    <submittedName>
        <fullName evidence="1">GTPase</fullName>
    </submittedName>
</protein>